<evidence type="ECO:0000313" key="3">
    <source>
        <dbReference type="Proteomes" id="UP000321261"/>
    </source>
</evidence>
<name>A0A561SYQ8_9PSEU</name>
<evidence type="ECO:0000259" key="1">
    <source>
        <dbReference type="Pfam" id="PF12697"/>
    </source>
</evidence>
<dbReference type="OrthoDB" id="3210844at2"/>
<proteinExistence type="predicted"/>
<comment type="caution">
    <text evidence="2">The sequence shown here is derived from an EMBL/GenBank/DDBJ whole genome shotgun (WGS) entry which is preliminary data.</text>
</comment>
<sequence>MTIITRGGVRISYDDCGGTGPLAVLVMGSGSPGRVWHTHQVPALRGAGFRVVTLDNRGVGGSDECTAGFTIDDMVGDVAALVEHLDAGPAAVVGTSLGARIVVELALAHPDLVTRAVALAAHARLDPVQRAFTAGEIALADEKIVLPLGFHAAVAAMQNLSPATLRDEQTAQDWLDLLSFGGAAITPGHRAQLAASTALADRGAAYRDVAVPLLVVAFADDVAIPPRLSREVADTVPGARYVEIPDAGHFGYLERPDEVNRVLLDFLAVR</sequence>
<dbReference type="Proteomes" id="UP000321261">
    <property type="component" value="Unassembled WGS sequence"/>
</dbReference>
<dbReference type="InterPro" id="IPR000639">
    <property type="entry name" value="Epox_hydrolase-like"/>
</dbReference>
<dbReference type="Gene3D" id="3.40.50.1820">
    <property type="entry name" value="alpha/beta hydrolase"/>
    <property type="match status" value="1"/>
</dbReference>
<dbReference type="PRINTS" id="PR00111">
    <property type="entry name" value="ABHYDROLASE"/>
</dbReference>
<reference evidence="2 3" key="1">
    <citation type="submission" date="2019-06" db="EMBL/GenBank/DDBJ databases">
        <title>Sequencing the genomes of 1000 actinobacteria strains.</title>
        <authorList>
            <person name="Klenk H.-P."/>
        </authorList>
    </citation>
    <scope>NUCLEOTIDE SEQUENCE [LARGE SCALE GENOMIC DNA]</scope>
    <source>
        <strain evidence="2 3">DSM 45671</strain>
    </source>
</reference>
<dbReference type="SUPFAM" id="SSF53474">
    <property type="entry name" value="alpha/beta-Hydrolases"/>
    <property type="match status" value="1"/>
</dbReference>
<gene>
    <name evidence="2" type="ORF">FHX44_115945</name>
</gene>
<dbReference type="PRINTS" id="PR00412">
    <property type="entry name" value="EPOXHYDRLASE"/>
</dbReference>
<dbReference type="PANTHER" id="PTHR43194:SF2">
    <property type="entry name" value="PEROXISOMAL MEMBRANE PROTEIN LPX1"/>
    <property type="match status" value="1"/>
</dbReference>
<dbReference type="InterPro" id="IPR050228">
    <property type="entry name" value="Carboxylesterase_BioH"/>
</dbReference>
<dbReference type="RefSeq" id="WP_147258759.1">
    <property type="nucleotide sequence ID" value="NZ_VIWU01000001.1"/>
</dbReference>
<feature type="domain" description="AB hydrolase-1" evidence="1">
    <location>
        <begin position="25"/>
        <end position="261"/>
    </location>
</feature>
<organism evidence="2 3">
    <name type="scientific">Pseudonocardia hierapolitana</name>
    <dbReference type="NCBI Taxonomy" id="1128676"/>
    <lineage>
        <taxon>Bacteria</taxon>
        <taxon>Bacillati</taxon>
        <taxon>Actinomycetota</taxon>
        <taxon>Actinomycetes</taxon>
        <taxon>Pseudonocardiales</taxon>
        <taxon>Pseudonocardiaceae</taxon>
        <taxon>Pseudonocardia</taxon>
    </lineage>
</organism>
<dbReference type="EMBL" id="VIWU01000001">
    <property type="protein sequence ID" value="TWF80008.1"/>
    <property type="molecule type" value="Genomic_DNA"/>
</dbReference>
<dbReference type="InterPro" id="IPR000073">
    <property type="entry name" value="AB_hydrolase_1"/>
</dbReference>
<dbReference type="InterPro" id="IPR029058">
    <property type="entry name" value="AB_hydrolase_fold"/>
</dbReference>
<evidence type="ECO:0000313" key="2">
    <source>
        <dbReference type="EMBL" id="TWF80008.1"/>
    </source>
</evidence>
<dbReference type="PANTHER" id="PTHR43194">
    <property type="entry name" value="HYDROLASE ALPHA/BETA FOLD FAMILY"/>
    <property type="match status" value="1"/>
</dbReference>
<keyword evidence="3" id="KW-1185">Reference proteome</keyword>
<dbReference type="GO" id="GO:0003824">
    <property type="term" value="F:catalytic activity"/>
    <property type="evidence" value="ECO:0007669"/>
    <property type="project" value="InterPro"/>
</dbReference>
<dbReference type="Pfam" id="PF12697">
    <property type="entry name" value="Abhydrolase_6"/>
    <property type="match status" value="1"/>
</dbReference>
<dbReference type="AlphaFoldDB" id="A0A561SYQ8"/>
<protein>
    <submittedName>
        <fullName evidence="2">Pimeloyl-ACP methyl ester carboxylesterase</fullName>
    </submittedName>
</protein>
<accession>A0A561SYQ8</accession>